<evidence type="ECO:0000259" key="5">
    <source>
        <dbReference type="PROSITE" id="PS50014"/>
    </source>
</evidence>
<feature type="coiled-coil region" evidence="3">
    <location>
        <begin position="44"/>
        <end position="114"/>
    </location>
</feature>
<proteinExistence type="predicted"/>
<dbReference type="PANTHER" id="PTHR22880:SF225">
    <property type="entry name" value="BROMODOMAIN-CONTAINING PROTEIN BET-1-RELATED"/>
    <property type="match status" value="1"/>
</dbReference>
<dbReference type="Pfam" id="PF17035">
    <property type="entry name" value="BET"/>
    <property type="match status" value="1"/>
</dbReference>
<protein>
    <recommendedName>
        <fullName evidence="9">Bromodomain-containing protein</fullName>
    </recommendedName>
</protein>
<feature type="domain" description="Bromo" evidence="5">
    <location>
        <begin position="271"/>
        <end position="343"/>
    </location>
</feature>
<dbReference type="Pfam" id="PF00439">
    <property type="entry name" value="Bromodomain"/>
    <property type="match status" value="2"/>
</dbReference>
<dbReference type="STRING" id="86630.A0A367JG33"/>
<comment type="caution">
    <text evidence="7">The sequence shown here is derived from an EMBL/GenBank/DDBJ whole genome shotgun (WGS) entry which is preliminary data.</text>
</comment>
<accession>A0A367JG33</accession>
<dbReference type="InterPro" id="IPR036427">
    <property type="entry name" value="Bromodomain-like_sf"/>
</dbReference>
<feature type="compositionally biased region" description="Basic and acidic residues" evidence="4">
    <location>
        <begin position="591"/>
        <end position="602"/>
    </location>
</feature>
<evidence type="ECO:0000259" key="6">
    <source>
        <dbReference type="PROSITE" id="PS51525"/>
    </source>
</evidence>
<dbReference type="SUPFAM" id="SSF47370">
    <property type="entry name" value="Bromodomain"/>
    <property type="match status" value="2"/>
</dbReference>
<dbReference type="InterPro" id="IPR038336">
    <property type="entry name" value="NET_sf"/>
</dbReference>
<dbReference type="GO" id="GO:0006355">
    <property type="term" value="P:regulation of DNA-templated transcription"/>
    <property type="evidence" value="ECO:0007669"/>
    <property type="project" value="TreeGrafter"/>
</dbReference>
<keyword evidence="1 2" id="KW-0103">Bromodomain</keyword>
<dbReference type="Gene3D" id="1.20.920.10">
    <property type="entry name" value="Bromodomain-like"/>
    <property type="match status" value="2"/>
</dbReference>
<feature type="compositionally biased region" description="Low complexity" evidence="4">
    <location>
        <begin position="539"/>
        <end position="549"/>
    </location>
</feature>
<dbReference type="OrthoDB" id="784962at2759"/>
<dbReference type="InterPro" id="IPR001487">
    <property type="entry name" value="Bromodomain"/>
</dbReference>
<dbReference type="SMART" id="SM00297">
    <property type="entry name" value="BROMO"/>
    <property type="match status" value="2"/>
</dbReference>
<dbReference type="GO" id="GO:0006338">
    <property type="term" value="P:chromatin remodeling"/>
    <property type="evidence" value="ECO:0007669"/>
    <property type="project" value="TreeGrafter"/>
</dbReference>
<dbReference type="PRINTS" id="PR00503">
    <property type="entry name" value="BROMODOMAIN"/>
</dbReference>
<evidence type="ECO:0008006" key="9">
    <source>
        <dbReference type="Google" id="ProtNLM"/>
    </source>
</evidence>
<name>A0A367JG33_RHIAZ</name>
<dbReference type="GO" id="GO:0005634">
    <property type="term" value="C:nucleus"/>
    <property type="evidence" value="ECO:0007669"/>
    <property type="project" value="TreeGrafter"/>
</dbReference>
<dbReference type="Gene3D" id="1.20.1270.220">
    <property type="match status" value="1"/>
</dbReference>
<sequence>MPNDRLIKSSSPKQRVTPFVVKRKQINFNLLDTTSPQIPSSESRHIYEQLLKDKDEKIKDLKNQVESLHKELQQTRHQCKLLENERNDYESSINEKYAKEKIQVETELRILKETHVEKVQNLSTNLNHLTCTVHSLRKLLEQHNIKEEIKENDILLVNPIYKKDALFIQDAYQQIKQEISNQQHPMWSNIQATAMAIKHEINVFQAWKSACNLPVHELAKAMLKEQKSKKTLFDTLPSPPSQSKASVCTSIGSPMTKDQLRYCAAIIRNLKKHRDAAPFLNPVDYVKLNVPDYPTVIKKPMDLLLVDQKLSRNEYATVDEFVADVRLIFNNCFKYNGPEAMISVLCQNVESAFEKSLRQMPPHTKELSPPISQNNSPYEETAVHEYYESRPKREIHVPSKDYPEPYTAPATSKAMKYCMQTLREMKKQKYKHLSYPFLYPVDPVALNIPDYPTIVKCPMDMSTIEQKLNRNEYKSPDAFAADIKLMFDNCYLYNPSHLPIYQIAKQFEAVFNEKWAQRPKEEPQPPAKKPASRRSSTKQQQQQQQQQQQPAASSDEDKIAELERHIANISQQIESIKSSSKKSTTSRKRSTPSDKTKKETTPKKKRMTKYREISSDEEDEVMFTFEQKKQLSESINNLSGESLNTIVQIIQSSMPNLSSQGEDEIVLDIDSLDIKTLKKLHEFVNSGTASSGKKAVRKERHHSDGGSSSDSDNNNNNNNNDSDSSSDDSDSD</sequence>
<evidence type="ECO:0000313" key="8">
    <source>
        <dbReference type="Proteomes" id="UP000252139"/>
    </source>
</evidence>
<feature type="region of interest" description="Disordered" evidence="4">
    <location>
        <begin position="683"/>
        <end position="732"/>
    </location>
</feature>
<evidence type="ECO:0000256" key="2">
    <source>
        <dbReference type="PROSITE-ProRule" id="PRU00035"/>
    </source>
</evidence>
<dbReference type="PROSITE" id="PS51525">
    <property type="entry name" value="NET"/>
    <property type="match status" value="1"/>
</dbReference>
<feature type="region of interest" description="Disordered" evidence="4">
    <location>
        <begin position="571"/>
        <end position="615"/>
    </location>
</feature>
<gene>
    <name evidence="7" type="ORF">CU097_002321</name>
</gene>
<evidence type="ECO:0000256" key="1">
    <source>
        <dbReference type="ARBA" id="ARBA00023117"/>
    </source>
</evidence>
<dbReference type="AlphaFoldDB" id="A0A367JG33"/>
<evidence type="ECO:0000313" key="7">
    <source>
        <dbReference type="EMBL" id="RCH88829.1"/>
    </source>
</evidence>
<keyword evidence="8" id="KW-1185">Reference proteome</keyword>
<feature type="domain" description="NET" evidence="6">
    <location>
        <begin position="613"/>
        <end position="695"/>
    </location>
</feature>
<dbReference type="PROSITE" id="PS50014">
    <property type="entry name" value="BROMODOMAIN_2"/>
    <property type="match status" value="2"/>
</dbReference>
<organism evidence="7 8">
    <name type="scientific">Rhizopus azygosporus</name>
    <name type="common">Rhizopus microsporus var. azygosporus</name>
    <dbReference type="NCBI Taxonomy" id="86630"/>
    <lineage>
        <taxon>Eukaryota</taxon>
        <taxon>Fungi</taxon>
        <taxon>Fungi incertae sedis</taxon>
        <taxon>Mucoromycota</taxon>
        <taxon>Mucoromycotina</taxon>
        <taxon>Mucoromycetes</taxon>
        <taxon>Mucorales</taxon>
        <taxon>Mucorineae</taxon>
        <taxon>Rhizopodaceae</taxon>
        <taxon>Rhizopus</taxon>
    </lineage>
</organism>
<dbReference type="PANTHER" id="PTHR22880">
    <property type="entry name" value="FALZ-RELATED BROMODOMAIN-CONTAINING PROTEINS"/>
    <property type="match status" value="1"/>
</dbReference>
<evidence type="ECO:0000256" key="4">
    <source>
        <dbReference type="SAM" id="MobiDB-lite"/>
    </source>
</evidence>
<feature type="domain" description="Bromo" evidence="5">
    <location>
        <begin position="429"/>
        <end position="501"/>
    </location>
</feature>
<dbReference type="InterPro" id="IPR027353">
    <property type="entry name" value="NET_dom"/>
</dbReference>
<feature type="compositionally biased region" description="Low complexity" evidence="4">
    <location>
        <begin position="705"/>
        <end position="723"/>
    </location>
</feature>
<dbReference type="GO" id="GO:0000785">
    <property type="term" value="C:chromatin"/>
    <property type="evidence" value="ECO:0007669"/>
    <property type="project" value="TreeGrafter"/>
</dbReference>
<dbReference type="EMBL" id="PJQL01001397">
    <property type="protein sequence ID" value="RCH88829.1"/>
    <property type="molecule type" value="Genomic_DNA"/>
</dbReference>
<keyword evidence="3" id="KW-0175">Coiled coil</keyword>
<dbReference type="InterPro" id="IPR050935">
    <property type="entry name" value="Bromo_chromatin_reader"/>
</dbReference>
<evidence type="ECO:0000256" key="3">
    <source>
        <dbReference type="SAM" id="Coils"/>
    </source>
</evidence>
<feature type="region of interest" description="Disordered" evidence="4">
    <location>
        <begin position="515"/>
        <end position="557"/>
    </location>
</feature>
<dbReference type="Proteomes" id="UP000252139">
    <property type="component" value="Unassembled WGS sequence"/>
</dbReference>
<reference evidence="7 8" key="1">
    <citation type="journal article" date="2018" name="G3 (Bethesda)">
        <title>Phylogenetic and Phylogenomic Definition of Rhizopus Species.</title>
        <authorList>
            <person name="Gryganskyi A.P."/>
            <person name="Golan J."/>
            <person name="Dolatabadi S."/>
            <person name="Mondo S."/>
            <person name="Robb S."/>
            <person name="Idnurm A."/>
            <person name="Muszewska A."/>
            <person name="Steczkiewicz K."/>
            <person name="Masonjones S."/>
            <person name="Liao H.L."/>
            <person name="Gajdeczka M.T."/>
            <person name="Anike F."/>
            <person name="Vuek A."/>
            <person name="Anishchenko I.M."/>
            <person name="Voigt K."/>
            <person name="de Hoog G.S."/>
            <person name="Smith M.E."/>
            <person name="Heitman J."/>
            <person name="Vilgalys R."/>
            <person name="Stajich J.E."/>
        </authorList>
    </citation>
    <scope>NUCLEOTIDE SEQUENCE [LARGE SCALE GENOMIC DNA]</scope>
    <source>
        <strain evidence="7 8">CBS 357.93</strain>
    </source>
</reference>